<accession>A0A090MQP8</accession>
<evidence type="ECO:0000313" key="2">
    <source>
        <dbReference type="Proteomes" id="UP000035682"/>
    </source>
</evidence>
<reference evidence="3" key="3">
    <citation type="submission" date="2020-12" db="UniProtKB">
        <authorList>
            <consortium name="WormBaseParasite"/>
        </authorList>
    </citation>
    <scope>IDENTIFICATION</scope>
</reference>
<dbReference type="RefSeq" id="XP_024499707.1">
    <property type="nucleotide sequence ID" value="XM_024645423.1"/>
</dbReference>
<dbReference type="WormBase" id="SRAE_X000223700">
    <property type="protein sequence ID" value="SRP02193"/>
    <property type="gene ID" value="WBGene00267817"/>
</dbReference>
<evidence type="ECO:0000313" key="4">
    <source>
        <dbReference type="WormBase" id="SRAE_X000223700"/>
    </source>
</evidence>
<dbReference type="Proteomes" id="UP000035682">
    <property type="component" value="Unplaced"/>
</dbReference>
<sequence length="334" mass="37669">MDIDTNIHVNNDNDVLHSNDPLIIRKINESNQDNITKKTNLVNNKMVDESPIIKPHGNKRRQPHPVNIYFEFFRENFEARHLARYHGEEFKRVEALWNQINSEKMSTNGNIRKNSPSPAQVSGQQAVAAIQQFAQQQVAANLHQAAQNVQSNNNGSTTLISPLLSHISSITLPQSPISTISNNFSPSSYDLSSQSFKMANDIFNNISDLSINPQLTQFLSMLQNIQPSNISPIPSNDKIIENVQPKQQHTTLLRKDKIMDGLLIKKLPKVNKEEDPNEKARRLLTCYALTAKFSLVDMDNSFLRELLGMIPNFDVPTSKGLTDLMIDAVIKYGD</sequence>
<dbReference type="WBParaSite" id="SRAE_X000223700.1">
    <property type="protein sequence ID" value="SRAE_X000223700.1"/>
    <property type="gene ID" value="WBGene00267817"/>
</dbReference>
<reference evidence="2" key="2">
    <citation type="submission" date="2014-09" db="EMBL/GenBank/DDBJ databases">
        <authorList>
            <person name="Martin A.A."/>
        </authorList>
    </citation>
    <scope>NUCLEOTIDE SEQUENCE</scope>
    <source>
        <strain evidence="2">ED321</strain>
    </source>
</reference>
<dbReference type="AlphaFoldDB" id="A0A090MQP8"/>
<evidence type="ECO:0000313" key="1">
    <source>
        <dbReference type="EMBL" id="CEF60498.1"/>
    </source>
</evidence>
<dbReference type="GeneID" id="36385311"/>
<evidence type="ECO:0000313" key="3">
    <source>
        <dbReference type="WBParaSite" id="SRAE_X000223700.1"/>
    </source>
</evidence>
<dbReference type="EMBL" id="LN609399">
    <property type="protein sequence ID" value="CEF60498.1"/>
    <property type="molecule type" value="Genomic_DNA"/>
</dbReference>
<protein>
    <submittedName>
        <fullName evidence="3">HMG box domain-containing protein</fullName>
    </submittedName>
</protein>
<reference evidence="1" key="1">
    <citation type="submission" date="2014-09" db="EMBL/GenBank/DDBJ databases">
        <authorList>
            <person name="Aslett A.Martin."/>
        </authorList>
    </citation>
    <scope>NUCLEOTIDE SEQUENCE</scope>
    <source>
        <strain evidence="1">ED321 Heterogonic</strain>
    </source>
</reference>
<proteinExistence type="predicted"/>
<dbReference type="CTD" id="36385311"/>
<organism evidence="1">
    <name type="scientific">Strongyloides ratti</name>
    <name type="common">Parasitic roundworm</name>
    <dbReference type="NCBI Taxonomy" id="34506"/>
    <lineage>
        <taxon>Eukaryota</taxon>
        <taxon>Metazoa</taxon>
        <taxon>Ecdysozoa</taxon>
        <taxon>Nematoda</taxon>
        <taxon>Chromadorea</taxon>
        <taxon>Rhabditida</taxon>
        <taxon>Tylenchina</taxon>
        <taxon>Panagrolaimomorpha</taxon>
        <taxon>Strongyloidoidea</taxon>
        <taxon>Strongyloididae</taxon>
        <taxon>Strongyloides</taxon>
    </lineage>
</organism>
<keyword evidence="2" id="KW-1185">Reference proteome</keyword>
<name>A0A090MQP8_STRRB</name>
<gene>
    <name evidence="1 3 4" type="ORF">SRAE_X000223700</name>
</gene>